<sequence length="254" mass="25624">MRRLAHMAKLDGKVAVVTGASKGIGAAIAKALAKDGATVVVNYASSKAGADAVVDAITAADGKAVAVQGDVSKAAQAQGLIAAAVQQFGRLDVLVNNSGVYEFAALEAVTEEHYRRHFDVNVLGVLLTTQAAAQHLGEGGSIINISSVVTDIHPATSAVYTGTKGALNAITGVLANELAPRKIRVNAVSPGFVVTEGTHTAGIAGSEMEAGFVAQTPLGRAGQPDDVAGIVAFLASDDARWVTGETINASGGVR</sequence>
<dbReference type="InterPro" id="IPR002347">
    <property type="entry name" value="SDR_fam"/>
</dbReference>
<evidence type="ECO:0000256" key="2">
    <source>
        <dbReference type="ARBA" id="ARBA00023002"/>
    </source>
</evidence>
<dbReference type="PRINTS" id="PR00080">
    <property type="entry name" value="SDRFAMILY"/>
</dbReference>
<dbReference type="AlphaFoldDB" id="A0A509EIG4"/>
<evidence type="ECO:0000313" key="3">
    <source>
        <dbReference type="EMBL" id="VUD73948.1"/>
    </source>
</evidence>
<gene>
    <name evidence="3" type="primary">fabG_10</name>
    <name evidence="3" type="ORF">MET9862_04571</name>
</gene>
<reference evidence="3 4" key="1">
    <citation type="submission" date="2019-06" db="EMBL/GenBank/DDBJ databases">
        <authorList>
            <person name="Rodrigo-Torres L."/>
            <person name="Arahal R. D."/>
            <person name="Lucena T."/>
        </authorList>
    </citation>
    <scope>NUCLEOTIDE SEQUENCE [LARGE SCALE GENOMIC DNA]</scope>
    <source>
        <strain evidence="3 4">SB0023/3</strain>
    </source>
</reference>
<comment type="similarity">
    <text evidence="1">Belongs to the short-chain dehydrogenases/reductases (SDR) family.</text>
</comment>
<dbReference type="FunFam" id="3.40.50.720:FF:000084">
    <property type="entry name" value="Short-chain dehydrogenase reductase"/>
    <property type="match status" value="1"/>
</dbReference>
<dbReference type="EMBL" id="CABFPH010000094">
    <property type="protein sequence ID" value="VUD73948.1"/>
    <property type="molecule type" value="Genomic_DNA"/>
</dbReference>
<dbReference type="Proteomes" id="UP000410984">
    <property type="component" value="Unassembled WGS sequence"/>
</dbReference>
<keyword evidence="2 3" id="KW-0560">Oxidoreductase</keyword>
<dbReference type="PROSITE" id="PS00061">
    <property type="entry name" value="ADH_SHORT"/>
    <property type="match status" value="1"/>
</dbReference>
<dbReference type="Gene3D" id="3.40.50.720">
    <property type="entry name" value="NAD(P)-binding Rossmann-like Domain"/>
    <property type="match status" value="1"/>
</dbReference>
<dbReference type="PANTHER" id="PTHR43639">
    <property type="entry name" value="OXIDOREDUCTASE, SHORT-CHAIN DEHYDROGENASE/REDUCTASE FAMILY (AFU_ORTHOLOGUE AFUA_5G02870)"/>
    <property type="match status" value="1"/>
</dbReference>
<dbReference type="PRINTS" id="PR00081">
    <property type="entry name" value="GDHRDH"/>
</dbReference>
<dbReference type="PANTHER" id="PTHR43639:SF1">
    <property type="entry name" value="SHORT-CHAIN DEHYDROGENASE_REDUCTASE FAMILY PROTEIN"/>
    <property type="match status" value="1"/>
</dbReference>
<proteinExistence type="inferred from homology"/>
<dbReference type="InterPro" id="IPR020904">
    <property type="entry name" value="Sc_DH/Rdtase_CS"/>
</dbReference>
<evidence type="ECO:0000256" key="1">
    <source>
        <dbReference type="ARBA" id="ARBA00006484"/>
    </source>
</evidence>
<name>A0A509EIG4_9HYPH</name>
<organism evidence="3 4">
    <name type="scientific">Methylobacterium symbioticum</name>
    <dbReference type="NCBI Taxonomy" id="2584084"/>
    <lineage>
        <taxon>Bacteria</taxon>
        <taxon>Pseudomonadati</taxon>
        <taxon>Pseudomonadota</taxon>
        <taxon>Alphaproteobacteria</taxon>
        <taxon>Hyphomicrobiales</taxon>
        <taxon>Methylobacteriaceae</taxon>
        <taxon>Methylobacterium</taxon>
    </lineage>
</organism>
<dbReference type="SUPFAM" id="SSF51735">
    <property type="entry name" value="NAD(P)-binding Rossmann-fold domains"/>
    <property type="match status" value="1"/>
</dbReference>
<keyword evidence="4" id="KW-1185">Reference proteome</keyword>
<accession>A0A509EIG4</accession>
<evidence type="ECO:0000313" key="4">
    <source>
        <dbReference type="Proteomes" id="UP000410984"/>
    </source>
</evidence>
<dbReference type="Pfam" id="PF13561">
    <property type="entry name" value="adh_short_C2"/>
    <property type="match status" value="1"/>
</dbReference>
<dbReference type="NCBIfam" id="NF005559">
    <property type="entry name" value="PRK07231.1"/>
    <property type="match status" value="1"/>
</dbReference>
<dbReference type="GO" id="GO:0004316">
    <property type="term" value="F:3-oxoacyl-[acyl-carrier-protein] reductase (NADPH) activity"/>
    <property type="evidence" value="ECO:0007669"/>
    <property type="project" value="UniProtKB-EC"/>
</dbReference>
<dbReference type="InterPro" id="IPR036291">
    <property type="entry name" value="NAD(P)-bd_dom_sf"/>
</dbReference>
<dbReference type="EC" id="1.1.1.100" evidence="3"/>
<protein>
    <submittedName>
        <fullName evidence="3">3-oxoacyl-[acyl-carrier-protein] reductase FabG</fullName>
        <ecNumber evidence="3">1.1.1.100</ecNumber>
    </submittedName>
</protein>